<keyword evidence="1" id="KW-0808">Transferase</keyword>
<proteinExistence type="predicted"/>
<evidence type="ECO:0000256" key="1">
    <source>
        <dbReference type="ARBA" id="ARBA00022679"/>
    </source>
</evidence>
<reference evidence="2" key="1">
    <citation type="submission" date="2022-05" db="EMBL/GenBank/DDBJ databases">
        <title>Sphingomonas sp. strain MG17 Genome sequencing and assembly.</title>
        <authorList>
            <person name="Kim I."/>
        </authorList>
    </citation>
    <scope>NUCLEOTIDE SEQUENCE</scope>
    <source>
        <strain evidence="2">MG17</strain>
    </source>
</reference>
<dbReference type="PANTHER" id="PTHR43861:SF3">
    <property type="entry name" value="PUTATIVE (AFU_ORTHOLOGUE AFUA_2G14390)-RELATED"/>
    <property type="match status" value="1"/>
</dbReference>
<keyword evidence="2" id="KW-0489">Methyltransferase</keyword>
<dbReference type="GO" id="GO:0008168">
    <property type="term" value="F:methyltransferase activity"/>
    <property type="evidence" value="ECO:0007669"/>
    <property type="project" value="UniProtKB-KW"/>
</dbReference>
<sequence length="341" mass="36385">MVATFCHDGRRWLSGYEQIIAGYDGAAGQLAAAYDAVSADRLFAAVIDLLPTSGLALDVGAGSGRDARWLKHRGLDVVAVEPAGGLRDHGAALGLDIRWVDDRLPALDQVHRLALSYDLITLSAVWQHVAPADRGRAFRKLVTLLRPGGLLVMTLRSGPAPADRAMYPTSSGEVEGLARAYGLEVLKVVASDDLRGRHEVSWTTIVLRMPDDGTGALPLVRGIVLGDDKSSTYKLALLRAVARIAEQTPAAAMPAAGQEDAVEVPLGLVALMWIRMYLPLVRQGLPQAPRNSGPDGLGFAKAGFRRLLADQVDPSELRVGAVFEADRAAVTSPHRVVRADC</sequence>
<dbReference type="RefSeq" id="WP_254292485.1">
    <property type="nucleotide sequence ID" value="NZ_JAMLDX010000004.1"/>
</dbReference>
<dbReference type="EMBL" id="JAMLDX010000004">
    <property type="protein sequence ID" value="MCP3730366.1"/>
    <property type="molecule type" value="Genomic_DNA"/>
</dbReference>
<dbReference type="AlphaFoldDB" id="A0A9X2HFW4"/>
<dbReference type="Proteomes" id="UP001139451">
    <property type="component" value="Unassembled WGS sequence"/>
</dbReference>
<evidence type="ECO:0000313" key="3">
    <source>
        <dbReference type="Proteomes" id="UP001139451"/>
    </source>
</evidence>
<protein>
    <submittedName>
        <fullName evidence="2">Class I SAM-dependent methyltransferase</fullName>
    </submittedName>
</protein>
<name>A0A9X2HFW4_9SPHN</name>
<gene>
    <name evidence="2" type="ORF">M9978_07980</name>
</gene>
<evidence type="ECO:0000313" key="2">
    <source>
        <dbReference type="EMBL" id="MCP3730366.1"/>
    </source>
</evidence>
<dbReference type="SUPFAM" id="SSF53335">
    <property type="entry name" value="S-adenosyl-L-methionine-dependent methyltransferases"/>
    <property type="match status" value="1"/>
</dbReference>
<dbReference type="GO" id="GO:0032259">
    <property type="term" value="P:methylation"/>
    <property type="evidence" value="ECO:0007669"/>
    <property type="project" value="UniProtKB-KW"/>
</dbReference>
<accession>A0A9X2HFW4</accession>
<organism evidence="2 3">
    <name type="scientific">Sphingomonas tagetis</name>
    <dbReference type="NCBI Taxonomy" id="2949092"/>
    <lineage>
        <taxon>Bacteria</taxon>
        <taxon>Pseudomonadati</taxon>
        <taxon>Pseudomonadota</taxon>
        <taxon>Alphaproteobacteria</taxon>
        <taxon>Sphingomonadales</taxon>
        <taxon>Sphingomonadaceae</taxon>
        <taxon>Sphingomonas</taxon>
    </lineage>
</organism>
<dbReference type="CDD" id="cd02440">
    <property type="entry name" value="AdoMet_MTases"/>
    <property type="match status" value="1"/>
</dbReference>
<keyword evidence="3" id="KW-1185">Reference proteome</keyword>
<dbReference type="InterPro" id="IPR029063">
    <property type="entry name" value="SAM-dependent_MTases_sf"/>
</dbReference>
<comment type="caution">
    <text evidence="2">The sequence shown here is derived from an EMBL/GenBank/DDBJ whole genome shotgun (WGS) entry which is preliminary data.</text>
</comment>
<dbReference type="Gene3D" id="3.40.50.150">
    <property type="entry name" value="Vaccinia Virus protein VP39"/>
    <property type="match status" value="1"/>
</dbReference>
<dbReference type="PANTHER" id="PTHR43861">
    <property type="entry name" value="TRANS-ACONITATE 2-METHYLTRANSFERASE-RELATED"/>
    <property type="match status" value="1"/>
</dbReference>
<dbReference type="Pfam" id="PF13489">
    <property type="entry name" value="Methyltransf_23"/>
    <property type="match status" value="1"/>
</dbReference>